<dbReference type="RefSeq" id="WP_311388017.1">
    <property type="nucleotide sequence ID" value="NZ_JAVRHU010000003.1"/>
</dbReference>
<evidence type="ECO:0000313" key="2">
    <source>
        <dbReference type="Proteomes" id="UP001250662"/>
    </source>
</evidence>
<gene>
    <name evidence="1" type="ORF">RM520_10700</name>
</gene>
<keyword evidence="1" id="KW-0413">Isomerase</keyword>
<name>A0ABU3BIW2_9FLAO</name>
<protein>
    <submittedName>
        <fullName evidence="1">Peptidyl-prolyl cis-trans isomerase</fullName>
    </submittedName>
</protein>
<keyword evidence="2" id="KW-1185">Reference proteome</keyword>
<organism evidence="1 2">
    <name type="scientific">Croceitalea vernalis</name>
    <dbReference type="NCBI Taxonomy" id="3075599"/>
    <lineage>
        <taxon>Bacteria</taxon>
        <taxon>Pseudomonadati</taxon>
        <taxon>Bacteroidota</taxon>
        <taxon>Flavobacteriia</taxon>
        <taxon>Flavobacteriales</taxon>
        <taxon>Flavobacteriaceae</taxon>
        <taxon>Croceitalea</taxon>
    </lineage>
</organism>
<accession>A0ABU3BIW2</accession>
<dbReference type="EMBL" id="JAVRHU010000003">
    <property type="protein sequence ID" value="MDT0622095.1"/>
    <property type="molecule type" value="Genomic_DNA"/>
</dbReference>
<sequence length="293" mass="34043">MLFLKHHNNKYFFLIGVLFLVSCGSFFKDGEDTLPIARVGESYLFAEDLEPFITKGMSKQDSTAFAVNFINKWASKQLLLSKSKINLSEEQLNEFNRLVNDYKTDLYTRAYTEALVQQANDTAISSSQLKTFYEGQKENFKLNEKIVQLRFVELPNQFLDKNVVVDKIKSFTEDDKNYLDSIGVQFKKIHFNDSIWVSASRVLNEIAPLNSTNEDRYLKKSQFFELQDSLGVYLGKVTGVLNVNDIAPLSYIKTDIKRVLLNRRRLEYVRKLETEIIDEGIQKNEFEIYVQEN</sequence>
<reference evidence="1 2" key="1">
    <citation type="submission" date="2023-09" db="EMBL/GenBank/DDBJ databases">
        <authorList>
            <person name="Rey-Velasco X."/>
        </authorList>
    </citation>
    <scope>NUCLEOTIDE SEQUENCE [LARGE SCALE GENOMIC DNA]</scope>
    <source>
        <strain evidence="1 2">P007</strain>
    </source>
</reference>
<proteinExistence type="predicted"/>
<comment type="caution">
    <text evidence="1">The sequence shown here is derived from an EMBL/GenBank/DDBJ whole genome shotgun (WGS) entry which is preliminary data.</text>
</comment>
<dbReference type="GO" id="GO:0016853">
    <property type="term" value="F:isomerase activity"/>
    <property type="evidence" value="ECO:0007669"/>
    <property type="project" value="UniProtKB-KW"/>
</dbReference>
<evidence type="ECO:0000313" key="1">
    <source>
        <dbReference type="EMBL" id="MDT0622095.1"/>
    </source>
</evidence>
<dbReference type="PROSITE" id="PS51257">
    <property type="entry name" value="PROKAR_LIPOPROTEIN"/>
    <property type="match status" value="1"/>
</dbReference>
<dbReference type="Proteomes" id="UP001250662">
    <property type="component" value="Unassembled WGS sequence"/>
</dbReference>